<accession>A0A9Y1BVZ2</accession>
<reference evidence="1" key="1">
    <citation type="journal article" date="2022" name="Nat. Microbiol.">
        <title>Unique mobile elements and scalable gene flow at the prokaryote-eukaryote boundary revealed by circularized Asgard archaea genomes.</title>
        <authorList>
            <person name="Wu F."/>
            <person name="Speth D.R."/>
            <person name="Philosof A."/>
            <person name="Cremiere A."/>
            <person name="Narayanan A."/>
            <person name="Barco R.A."/>
            <person name="Connon S.A."/>
            <person name="Amend J.P."/>
            <person name="Antoshechkin I.A."/>
            <person name="Orphan V.J."/>
        </authorList>
    </citation>
    <scope>NUCLEOTIDE SEQUENCE</scope>
    <source>
        <strain evidence="1">PR6</strain>
    </source>
</reference>
<sequence length="117" mass="13529">MSYSVDFIPEYETGKFSLVEKTRYILSQVMRNKILILENALSPEEELYLIEKTMNKIDYRNFVGIKLFSFDSGEDNRFSKIFGKSSKKRSTYTIVAPNDAVSVVKDERGILSIRINV</sequence>
<dbReference type="Pfam" id="PF09846">
    <property type="entry name" value="OapB"/>
    <property type="match status" value="1"/>
</dbReference>
<dbReference type="InterPro" id="IPR012017">
    <property type="entry name" value="OapB-like"/>
</dbReference>
<gene>
    <name evidence="1" type="ORF">K9W46_06795</name>
</gene>
<proteinExistence type="predicted"/>
<dbReference type="Proteomes" id="UP001200513">
    <property type="component" value="Chromosome"/>
</dbReference>
<protein>
    <submittedName>
        <fullName evidence="1">DUF2073 domain-containing protein</fullName>
    </submittedName>
</protein>
<evidence type="ECO:0000313" key="1">
    <source>
        <dbReference type="EMBL" id="UJG44884.1"/>
    </source>
</evidence>
<dbReference type="AlphaFoldDB" id="A0A9Y1BVZ2"/>
<dbReference type="EMBL" id="CP084167">
    <property type="protein sequence ID" value="UJG44884.1"/>
    <property type="molecule type" value="Genomic_DNA"/>
</dbReference>
<name>A0A9Y1BVZ2_9ARCH</name>
<organism evidence="1">
    <name type="scientific">Candidatus Heimdallarchaeum endolithica</name>
    <dbReference type="NCBI Taxonomy" id="2876572"/>
    <lineage>
        <taxon>Archaea</taxon>
        <taxon>Promethearchaeati</taxon>
        <taxon>Candidatus Heimdallarchaeota</taxon>
        <taxon>Candidatus Heimdallarchaeia (ex Rinke et al. 2021) (nom. nud.)</taxon>
        <taxon>Candidatus Heimdallarchaeales</taxon>
        <taxon>Candidatus Heimdallarchaeaceae</taxon>
        <taxon>Candidatus Heimdallarchaeum</taxon>
    </lineage>
</organism>